<reference evidence="1 2" key="1">
    <citation type="submission" date="2019-12" db="EMBL/GenBank/DDBJ databases">
        <title>Rhizobium genotypes associated with high levels of biological nitrogen fixation by grain legumes in a temperate-maritime cropping system.</title>
        <authorList>
            <person name="Maluk M."/>
            <person name="Francesc Ferrando Molina F."/>
            <person name="Lopez Del Egido L."/>
            <person name="Lafos M."/>
            <person name="Langarica-Fuentes A."/>
            <person name="Gebre Yohannes G."/>
            <person name="Young M.W."/>
            <person name="Martin P."/>
            <person name="Gantlett R."/>
            <person name="Kenicer G."/>
            <person name="Hawes C."/>
            <person name="Begg G.S."/>
            <person name="Quilliam R.S."/>
            <person name="Squire G.R."/>
            <person name="Poole P.S."/>
            <person name="Young P.W."/>
            <person name="Iannetta P.M."/>
            <person name="James E.K."/>
        </authorList>
    </citation>
    <scope>NUCLEOTIDE SEQUENCE [LARGE SCALE GENOMIC DNA]</scope>
    <source>
        <strain evidence="1 2">JHI1118</strain>
    </source>
</reference>
<dbReference type="Proteomes" id="UP000483035">
    <property type="component" value="Unassembled WGS sequence"/>
</dbReference>
<dbReference type="RefSeq" id="WP_163993815.1">
    <property type="nucleotide sequence ID" value="NZ_WUEY01000032.1"/>
</dbReference>
<evidence type="ECO:0000313" key="2">
    <source>
        <dbReference type="Proteomes" id="UP000483035"/>
    </source>
</evidence>
<evidence type="ECO:0000313" key="1">
    <source>
        <dbReference type="EMBL" id="NEI74489.1"/>
    </source>
</evidence>
<sequence length="122" mass="13581">MEILVSSPFETNPYARSCAHDIMAFRPSAAGDSQHRCQVVPTGFELPFGILYDIQIGGASSLSGAEQYIRFSRYDRRMMGASIQKSGVITDTSMKTPYPDRLLLIIRHGFQYSLSSAFHAEL</sequence>
<accession>A0A6L9UGJ7</accession>
<name>A0A6L9UGJ7_9HYPH</name>
<protein>
    <submittedName>
        <fullName evidence="1">Uncharacterized protein</fullName>
    </submittedName>
</protein>
<proteinExistence type="predicted"/>
<organism evidence="1 2">
    <name type="scientific">Rhizobium lusitanum</name>
    <dbReference type="NCBI Taxonomy" id="293958"/>
    <lineage>
        <taxon>Bacteria</taxon>
        <taxon>Pseudomonadati</taxon>
        <taxon>Pseudomonadota</taxon>
        <taxon>Alphaproteobacteria</taxon>
        <taxon>Hyphomicrobiales</taxon>
        <taxon>Rhizobiaceae</taxon>
        <taxon>Rhizobium/Agrobacterium group</taxon>
        <taxon>Rhizobium</taxon>
    </lineage>
</organism>
<dbReference type="EMBL" id="WUEY01000032">
    <property type="protein sequence ID" value="NEI74489.1"/>
    <property type="molecule type" value="Genomic_DNA"/>
</dbReference>
<gene>
    <name evidence="1" type="ORF">GR212_33620</name>
</gene>
<dbReference type="AlphaFoldDB" id="A0A6L9UGJ7"/>
<comment type="caution">
    <text evidence="1">The sequence shown here is derived from an EMBL/GenBank/DDBJ whole genome shotgun (WGS) entry which is preliminary data.</text>
</comment>